<dbReference type="InterPro" id="IPR011129">
    <property type="entry name" value="CSD"/>
</dbReference>
<dbReference type="EMBL" id="JAAWWK010000009">
    <property type="protein sequence ID" value="NKI19610.1"/>
    <property type="molecule type" value="Genomic_DNA"/>
</dbReference>
<dbReference type="InterPro" id="IPR040476">
    <property type="entry name" value="CSD2"/>
</dbReference>
<dbReference type="Pfam" id="PF08206">
    <property type="entry name" value="OB_RNB"/>
    <property type="match status" value="1"/>
</dbReference>
<evidence type="ECO:0000256" key="4">
    <source>
        <dbReference type="ARBA" id="ARBA00022490"/>
    </source>
</evidence>
<keyword evidence="11" id="KW-1185">Reference proteome</keyword>
<evidence type="ECO:0000313" key="10">
    <source>
        <dbReference type="EMBL" id="NKI19610.1"/>
    </source>
</evidence>
<keyword evidence="8" id="KW-0694">RNA-binding</keyword>
<dbReference type="Gene3D" id="2.40.50.140">
    <property type="entry name" value="Nucleic acid-binding proteins"/>
    <property type="match status" value="2"/>
</dbReference>
<dbReference type="SMART" id="SM00955">
    <property type="entry name" value="RNB"/>
    <property type="match status" value="1"/>
</dbReference>
<comment type="caution">
    <text evidence="10">The sequence shown here is derived from an EMBL/GenBank/DDBJ whole genome shotgun (WGS) entry which is preliminary data.</text>
</comment>
<dbReference type="PROSITE" id="PS50126">
    <property type="entry name" value="S1"/>
    <property type="match status" value="1"/>
</dbReference>
<evidence type="ECO:0000256" key="3">
    <source>
        <dbReference type="ARBA" id="ARBA00012163"/>
    </source>
</evidence>
<keyword evidence="4" id="KW-0963">Cytoplasm</keyword>
<keyword evidence="7" id="KW-0269">Exonuclease</keyword>
<dbReference type="InterPro" id="IPR004476">
    <property type="entry name" value="RNase_II/RNase_R"/>
</dbReference>
<dbReference type="Pfam" id="PF00773">
    <property type="entry name" value="RNB"/>
    <property type="match status" value="1"/>
</dbReference>
<evidence type="ECO:0000256" key="7">
    <source>
        <dbReference type="ARBA" id="ARBA00022839"/>
    </source>
</evidence>
<dbReference type="InterPro" id="IPR012340">
    <property type="entry name" value="NA-bd_OB-fold"/>
</dbReference>
<dbReference type="PANTHER" id="PTHR23355">
    <property type="entry name" value="RIBONUCLEASE"/>
    <property type="match status" value="1"/>
</dbReference>
<keyword evidence="6" id="KW-0378">Hydrolase</keyword>
<accession>A0ABX1GK47</accession>
<dbReference type="PANTHER" id="PTHR23355:SF37">
    <property type="entry name" value="EXORIBONUCLEASE 2"/>
    <property type="match status" value="1"/>
</dbReference>
<gene>
    <name evidence="10" type="ORF">HCU74_19560</name>
</gene>
<evidence type="ECO:0000256" key="8">
    <source>
        <dbReference type="ARBA" id="ARBA00022884"/>
    </source>
</evidence>
<sequence length="632" mass="70725">MLDQNTLQQLRQLKTDIIESKDQGEGEVRGSQRRFGFVRMDDGRDVFLAPDDMQRVFPGDRVRVNVLTDDKGKFKAELEKLVDSPLSTFTGRYVVRGQGHFVEPDLPRFNKLLFIPPSERKKAQPGDLIHCKVQRHPWKDGKSQVKLLTKIGRPDDAFVEGKYTLCKFALPFGWPPASELQDSRADARKDVRDLPFVTIDSSDTRDIDDALYAEVNDQGWLLQVAVADPGAFIAPGSELDKAARARASTVYLPGFTQTMLPESVSQDSCSLVEGEDRAALLCTLQVLADGSIASTEFSEVLLRSHAKLSYTEVAEQMAGRAPFSQPSLAALQDAATALRSWREANSLIMPEQPDFRFTLNDNGKIAAIVREDRNDAHRLVEECMLAANRSAAEWLFTQCNDGIALYNSHAGFRPERLNSVKALIEQAMPELSGTDVTTLEGYRAVLRAATHSDSELPLRSILARMLQPGELSQEPAPHFGLGLERYCTFTSPLRKYGDLQVQRCIRACLTGDKLPLLSEEVLTGLRETLRNVRQASRQMEQWLQYQYLAEQDKDQVYEGVIAHLNGGGFTVEIKETGISGFVEARSIPVKLSFDADTLRLYNADQCYQLEQTVMVKVAELDPFQRELKFTLA</sequence>
<dbReference type="SUPFAM" id="SSF50249">
    <property type="entry name" value="Nucleic acid-binding proteins"/>
    <property type="match status" value="3"/>
</dbReference>
<dbReference type="InterPro" id="IPR050180">
    <property type="entry name" value="RNR_Ribonuclease"/>
</dbReference>
<dbReference type="EC" id="3.1.13.1" evidence="3"/>
<dbReference type="InterPro" id="IPR001900">
    <property type="entry name" value="RNase_II/R"/>
</dbReference>
<dbReference type="Pfam" id="PF17876">
    <property type="entry name" value="CSD2"/>
    <property type="match status" value="1"/>
</dbReference>
<proteinExistence type="predicted"/>
<dbReference type="RefSeq" id="WP_168452131.1">
    <property type="nucleotide sequence ID" value="NZ_JAAWWK010000009.1"/>
</dbReference>
<dbReference type="InterPro" id="IPR003029">
    <property type="entry name" value="S1_domain"/>
</dbReference>
<evidence type="ECO:0000256" key="6">
    <source>
        <dbReference type="ARBA" id="ARBA00022801"/>
    </source>
</evidence>
<keyword evidence="5" id="KW-0540">Nuclease</keyword>
<organism evidence="10 11">
    <name type="scientific">Spongiibacter thalassae</name>
    <dbReference type="NCBI Taxonomy" id="2721624"/>
    <lineage>
        <taxon>Bacteria</taxon>
        <taxon>Pseudomonadati</taxon>
        <taxon>Pseudomonadota</taxon>
        <taxon>Gammaproteobacteria</taxon>
        <taxon>Cellvibrionales</taxon>
        <taxon>Spongiibacteraceae</taxon>
        <taxon>Spongiibacter</taxon>
    </lineage>
</organism>
<name>A0ABX1GK47_9GAMM</name>
<dbReference type="SMART" id="SM00357">
    <property type="entry name" value="CSP"/>
    <property type="match status" value="1"/>
</dbReference>
<dbReference type="InterPro" id="IPR013223">
    <property type="entry name" value="RNase_B_OB_dom"/>
</dbReference>
<evidence type="ECO:0000256" key="1">
    <source>
        <dbReference type="ARBA" id="ARBA00001849"/>
    </source>
</evidence>
<evidence type="ECO:0000256" key="5">
    <source>
        <dbReference type="ARBA" id="ARBA00022722"/>
    </source>
</evidence>
<reference evidence="10 11" key="1">
    <citation type="submission" date="2020-04" db="EMBL/GenBank/DDBJ databases">
        <authorList>
            <person name="Yoon J."/>
        </authorList>
    </citation>
    <scope>NUCLEOTIDE SEQUENCE [LARGE SCALE GENOMIC DNA]</scope>
    <source>
        <strain evidence="10 11">KMU-166</strain>
    </source>
</reference>
<feature type="domain" description="S1 motif" evidence="9">
    <location>
        <begin position="554"/>
        <end position="632"/>
    </location>
</feature>
<dbReference type="Pfam" id="PF00575">
    <property type="entry name" value="S1"/>
    <property type="match status" value="1"/>
</dbReference>
<evidence type="ECO:0000259" key="9">
    <source>
        <dbReference type="PROSITE" id="PS50126"/>
    </source>
</evidence>
<dbReference type="SMART" id="SM00316">
    <property type="entry name" value="S1"/>
    <property type="match status" value="2"/>
</dbReference>
<comment type="catalytic activity">
    <reaction evidence="1">
        <text>Exonucleolytic cleavage in the 3'- to 5'-direction to yield nucleoside 5'-phosphates.</text>
        <dbReference type="EC" id="3.1.13.1"/>
    </reaction>
</comment>
<protein>
    <recommendedName>
        <fullName evidence="3">exoribonuclease II</fullName>
        <ecNumber evidence="3">3.1.13.1</ecNumber>
    </recommendedName>
</protein>
<evidence type="ECO:0000313" key="11">
    <source>
        <dbReference type="Proteomes" id="UP000765845"/>
    </source>
</evidence>
<comment type="subcellular location">
    <subcellularLocation>
        <location evidence="2">Cytoplasm</location>
    </subcellularLocation>
</comment>
<dbReference type="Proteomes" id="UP000765845">
    <property type="component" value="Unassembled WGS sequence"/>
</dbReference>
<evidence type="ECO:0000256" key="2">
    <source>
        <dbReference type="ARBA" id="ARBA00004496"/>
    </source>
</evidence>
<dbReference type="NCBIfam" id="TIGR00358">
    <property type="entry name" value="3_prime_RNase"/>
    <property type="match status" value="1"/>
</dbReference>